<evidence type="ECO:0000313" key="2">
    <source>
        <dbReference type="EMBL" id="CAM91768.1"/>
    </source>
</evidence>
<sequence>MLIYFANQHGLLLRCFVFLALSYYHVLYMLFLCLCNTLFTLIPILLFFFIYCKFYANASQKQLMHPQCKFYTEGVTFTFTPS</sequence>
<keyword evidence="1" id="KW-0472">Membrane</keyword>
<name>A4VAZ7_PLADU</name>
<keyword evidence="1" id="KW-0812">Transmembrane</keyword>
<keyword evidence="1" id="KW-1133">Transmembrane helix</keyword>
<dbReference type="EMBL" id="AM697680">
    <property type="protein sequence ID" value="CAM91768.1"/>
    <property type="molecule type" value="mRNA"/>
</dbReference>
<protein>
    <submittedName>
        <fullName evidence="2">Uncharacterized protein</fullName>
    </submittedName>
</protein>
<feature type="transmembrane region" description="Helical" evidence="1">
    <location>
        <begin position="37"/>
        <end position="56"/>
    </location>
</feature>
<dbReference type="AlphaFoldDB" id="A4VAZ7"/>
<proteinExistence type="evidence at transcript level"/>
<accession>A4VAZ7</accession>
<organism evidence="2">
    <name type="scientific">Platynereis dumerilii</name>
    <name type="common">Dumeril's clam worm</name>
    <dbReference type="NCBI Taxonomy" id="6359"/>
    <lineage>
        <taxon>Eukaryota</taxon>
        <taxon>Metazoa</taxon>
        <taxon>Spiralia</taxon>
        <taxon>Lophotrochozoa</taxon>
        <taxon>Annelida</taxon>
        <taxon>Polychaeta</taxon>
        <taxon>Errantia</taxon>
        <taxon>Phyllodocida</taxon>
        <taxon>Nereididae</taxon>
        <taxon>Platynereis</taxon>
    </lineage>
</organism>
<evidence type="ECO:0000256" key="1">
    <source>
        <dbReference type="SAM" id="Phobius"/>
    </source>
</evidence>
<reference evidence="2" key="1">
    <citation type="submission" date="2007-04" db="EMBL/GenBank/DDBJ databases">
        <title>Analysis of the immune-related transcriptome of an bilaterian model, the marine annelid Platynereis dumerilii.</title>
        <authorList>
            <person name="Altincicek B."/>
            <person name="Vilcinskas A."/>
        </authorList>
    </citation>
    <scope>NUCLEOTIDE SEQUENCE</scope>
    <source>
        <strain evidence="2">Hauenschild</strain>
        <tissue evidence="2">Whole animal</tissue>
    </source>
</reference>